<reference evidence="1 3" key="2">
    <citation type="journal article" date="2018" name="Plant J.">
        <title>The Physcomitrella patens chromosome-scale assembly reveals moss genome structure and evolution.</title>
        <authorList>
            <person name="Lang D."/>
            <person name="Ullrich K.K."/>
            <person name="Murat F."/>
            <person name="Fuchs J."/>
            <person name="Jenkins J."/>
            <person name="Haas F.B."/>
            <person name="Piednoel M."/>
            <person name="Gundlach H."/>
            <person name="Van Bel M."/>
            <person name="Meyberg R."/>
            <person name="Vives C."/>
            <person name="Morata J."/>
            <person name="Symeonidi A."/>
            <person name="Hiss M."/>
            <person name="Muchero W."/>
            <person name="Kamisugi Y."/>
            <person name="Saleh O."/>
            <person name="Blanc G."/>
            <person name="Decker E.L."/>
            <person name="van Gessel N."/>
            <person name="Grimwood J."/>
            <person name="Hayes R.D."/>
            <person name="Graham S.W."/>
            <person name="Gunter L.E."/>
            <person name="McDaniel S.F."/>
            <person name="Hoernstein S.N.W."/>
            <person name="Larsson A."/>
            <person name="Li F.W."/>
            <person name="Perroud P.F."/>
            <person name="Phillips J."/>
            <person name="Ranjan P."/>
            <person name="Rokshar D.S."/>
            <person name="Rothfels C.J."/>
            <person name="Schneider L."/>
            <person name="Shu S."/>
            <person name="Stevenson D.W."/>
            <person name="Thummler F."/>
            <person name="Tillich M."/>
            <person name="Villarreal Aguilar J.C."/>
            <person name="Widiez T."/>
            <person name="Wong G.K."/>
            <person name="Wymore A."/>
            <person name="Zhang Y."/>
            <person name="Zimmer A.D."/>
            <person name="Quatrano R.S."/>
            <person name="Mayer K.F.X."/>
            <person name="Goodstein D."/>
            <person name="Casacuberta J.M."/>
            <person name="Vandepoele K."/>
            <person name="Reski R."/>
            <person name="Cuming A.C."/>
            <person name="Tuskan G.A."/>
            <person name="Maumus F."/>
            <person name="Salse J."/>
            <person name="Schmutz J."/>
            <person name="Rensing S.A."/>
        </authorList>
    </citation>
    <scope>NUCLEOTIDE SEQUENCE [LARGE SCALE GENOMIC DNA]</scope>
    <source>
        <strain evidence="2 3">cv. Gransden 2004</strain>
    </source>
</reference>
<gene>
    <name evidence="1" type="ORF">PHYPA_019871</name>
</gene>
<keyword evidence="3" id="KW-1185">Reference proteome</keyword>
<accession>A0A2K1JDJ0</accession>
<dbReference type="EMBL" id="ABEU02000015">
    <property type="protein sequence ID" value="PNR39592.1"/>
    <property type="molecule type" value="Genomic_DNA"/>
</dbReference>
<sequence>MMSTNFLQAACFRQAISCASRIKAFGIPDNQDIINNNCIVHLLVGKIDLYFIATLKLKSIYANHCRHY</sequence>
<evidence type="ECO:0000313" key="1">
    <source>
        <dbReference type="EMBL" id="PNR39592.1"/>
    </source>
</evidence>
<dbReference type="Gramene" id="Pp3c15_17569V3.1">
    <property type="protein sequence ID" value="Pp3c15_17569V3.1"/>
    <property type="gene ID" value="Pp3c15_17569"/>
</dbReference>
<proteinExistence type="predicted"/>
<protein>
    <submittedName>
        <fullName evidence="1 2">Uncharacterized protein</fullName>
    </submittedName>
</protein>
<dbReference type="AlphaFoldDB" id="A0A2K1JDJ0"/>
<evidence type="ECO:0000313" key="2">
    <source>
        <dbReference type="EnsemblPlants" id="Pp3c15_17569V3.1"/>
    </source>
</evidence>
<organism evidence="1">
    <name type="scientific">Physcomitrium patens</name>
    <name type="common">Spreading-leaved earth moss</name>
    <name type="synonym">Physcomitrella patens</name>
    <dbReference type="NCBI Taxonomy" id="3218"/>
    <lineage>
        <taxon>Eukaryota</taxon>
        <taxon>Viridiplantae</taxon>
        <taxon>Streptophyta</taxon>
        <taxon>Embryophyta</taxon>
        <taxon>Bryophyta</taxon>
        <taxon>Bryophytina</taxon>
        <taxon>Bryopsida</taxon>
        <taxon>Funariidae</taxon>
        <taxon>Funariales</taxon>
        <taxon>Funariaceae</taxon>
        <taxon>Physcomitrium</taxon>
    </lineage>
</organism>
<dbReference type="InParanoid" id="A0A2K1JDJ0"/>
<name>A0A2K1JDJ0_PHYPA</name>
<dbReference type="EnsemblPlants" id="Pp3c15_17569V3.1">
    <property type="protein sequence ID" value="Pp3c15_17569V3.1"/>
    <property type="gene ID" value="Pp3c15_17569"/>
</dbReference>
<dbReference type="Proteomes" id="UP000006727">
    <property type="component" value="Chromosome 15"/>
</dbReference>
<evidence type="ECO:0000313" key="3">
    <source>
        <dbReference type="Proteomes" id="UP000006727"/>
    </source>
</evidence>
<reference evidence="1 3" key="1">
    <citation type="journal article" date="2008" name="Science">
        <title>The Physcomitrella genome reveals evolutionary insights into the conquest of land by plants.</title>
        <authorList>
            <person name="Rensing S."/>
            <person name="Lang D."/>
            <person name="Zimmer A."/>
            <person name="Terry A."/>
            <person name="Salamov A."/>
            <person name="Shapiro H."/>
            <person name="Nishiyama T."/>
            <person name="Perroud P.-F."/>
            <person name="Lindquist E."/>
            <person name="Kamisugi Y."/>
            <person name="Tanahashi T."/>
            <person name="Sakakibara K."/>
            <person name="Fujita T."/>
            <person name="Oishi K."/>
            <person name="Shin-I T."/>
            <person name="Kuroki Y."/>
            <person name="Toyoda A."/>
            <person name="Suzuki Y."/>
            <person name="Hashimoto A."/>
            <person name="Yamaguchi K."/>
            <person name="Sugano A."/>
            <person name="Kohara Y."/>
            <person name="Fujiyama A."/>
            <person name="Anterola A."/>
            <person name="Aoki S."/>
            <person name="Ashton N."/>
            <person name="Barbazuk W.B."/>
            <person name="Barker E."/>
            <person name="Bennetzen J."/>
            <person name="Bezanilla M."/>
            <person name="Blankenship R."/>
            <person name="Cho S.H."/>
            <person name="Dutcher S."/>
            <person name="Estelle M."/>
            <person name="Fawcett J.A."/>
            <person name="Gundlach H."/>
            <person name="Hanada K."/>
            <person name="Heyl A."/>
            <person name="Hicks K.A."/>
            <person name="Hugh J."/>
            <person name="Lohr M."/>
            <person name="Mayer K."/>
            <person name="Melkozernov A."/>
            <person name="Murata T."/>
            <person name="Nelson D."/>
            <person name="Pils B."/>
            <person name="Prigge M."/>
            <person name="Reiss B."/>
            <person name="Renner T."/>
            <person name="Rombauts S."/>
            <person name="Rushton P."/>
            <person name="Sanderfoot A."/>
            <person name="Schween G."/>
            <person name="Shiu S.-H."/>
            <person name="Stueber K."/>
            <person name="Theodoulou F.L."/>
            <person name="Tu H."/>
            <person name="Van de Peer Y."/>
            <person name="Verrier P.J."/>
            <person name="Waters E."/>
            <person name="Wood A."/>
            <person name="Yang L."/>
            <person name="Cove D."/>
            <person name="Cuming A."/>
            <person name="Hasebe M."/>
            <person name="Lucas S."/>
            <person name="Mishler D.B."/>
            <person name="Reski R."/>
            <person name="Grigoriev I."/>
            <person name="Quatrano R.S."/>
            <person name="Boore J.L."/>
        </authorList>
    </citation>
    <scope>NUCLEOTIDE SEQUENCE [LARGE SCALE GENOMIC DNA]</scope>
    <source>
        <strain evidence="2 3">cv. Gransden 2004</strain>
    </source>
</reference>
<reference evidence="2" key="3">
    <citation type="submission" date="2020-12" db="UniProtKB">
        <authorList>
            <consortium name="EnsemblPlants"/>
        </authorList>
    </citation>
    <scope>IDENTIFICATION</scope>
</reference>